<proteinExistence type="predicted"/>
<evidence type="ECO:0000313" key="1">
    <source>
        <dbReference type="EMBL" id="GLS28267.1"/>
    </source>
</evidence>
<dbReference type="InterPro" id="IPR025361">
    <property type="entry name" value="DUF4265"/>
</dbReference>
<organism evidence="1 2">
    <name type="scientific">Marinibactrum halimedae</name>
    <dbReference type="NCBI Taxonomy" id="1444977"/>
    <lineage>
        <taxon>Bacteria</taxon>
        <taxon>Pseudomonadati</taxon>
        <taxon>Pseudomonadota</taxon>
        <taxon>Gammaproteobacteria</taxon>
        <taxon>Cellvibrionales</taxon>
        <taxon>Cellvibrionaceae</taxon>
        <taxon>Marinibactrum</taxon>
    </lineage>
</organism>
<dbReference type="EMBL" id="BSPD01000103">
    <property type="protein sequence ID" value="GLS28267.1"/>
    <property type="molecule type" value="Genomic_DNA"/>
</dbReference>
<evidence type="ECO:0008006" key="3">
    <source>
        <dbReference type="Google" id="ProtNLM"/>
    </source>
</evidence>
<dbReference type="AlphaFoldDB" id="A0AA37WRE6"/>
<name>A0AA37WRE6_9GAMM</name>
<sequence length="160" mass="18021">MQALQVIELFAGHRPDGQPVVERLQVQVLDDDSCRLVKSPVFVKGVASGDVVKLVPNSQEFEVVKRAGNLCIRVFSRDDIEALGEAITPHLEKLGGELDHENPRFLVYSIHVSCGFQQIEAIFNDALSQFPNSQWLYANVYDPNDGTTPLNWWNEFLKPE</sequence>
<dbReference type="Pfam" id="PF14085">
    <property type="entry name" value="DUF4265"/>
    <property type="match status" value="1"/>
</dbReference>
<gene>
    <name evidence="1" type="ORF">GCM10007877_39860</name>
</gene>
<keyword evidence="2" id="KW-1185">Reference proteome</keyword>
<evidence type="ECO:0000313" key="2">
    <source>
        <dbReference type="Proteomes" id="UP001156870"/>
    </source>
</evidence>
<dbReference type="RefSeq" id="WP_232594557.1">
    <property type="nucleotide sequence ID" value="NZ_BSPD01000103.1"/>
</dbReference>
<reference evidence="1 2" key="1">
    <citation type="journal article" date="2014" name="Int. J. Syst. Evol. Microbiol.">
        <title>Complete genome sequence of Corynebacterium casei LMG S-19264T (=DSM 44701T), isolated from a smear-ripened cheese.</title>
        <authorList>
            <consortium name="US DOE Joint Genome Institute (JGI-PGF)"/>
            <person name="Walter F."/>
            <person name="Albersmeier A."/>
            <person name="Kalinowski J."/>
            <person name="Ruckert C."/>
        </authorList>
    </citation>
    <scope>NUCLEOTIDE SEQUENCE [LARGE SCALE GENOMIC DNA]</scope>
    <source>
        <strain evidence="1 2">NBRC 110095</strain>
    </source>
</reference>
<protein>
    <recommendedName>
        <fullName evidence="3">DUF4265 domain-containing protein</fullName>
    </recommendedName>
</protein>
<accession>A0AA37WRE6</accession>
<comment type="caution">
    <text evidence="1">The sequence shown here is derived from an EMBL/GenBank/DDBJ whole genome shotgun (WGS) entry which is preliminary data.</text>
</comment>
<dbReference type="Proteomes" id="UP001156870">
    <property type="component" value="Unassembled WGS sequence"/>
</dbReference>